<dbReference type="Proteomes" id="UP001652625">
    <property type="component" value="Chromosome 07"/>
</dbReference>
<protein>
    <submittedName>
        <fullName evidence="3">Uncharacterized protein LOC136082690</fullName>
    </submittedName>
</protein>
<dbReference type="RefSeq" id="XP_065658180.1">
    <property type="nucleotide sequence ID" value="XM_065802108.1"/>
</dbReference>
<keyword evidence="2" id="KW-1185">Reference proteome</keyword>
<gene>
    <name evidence="3" type="primary">LOC136082690</name>
</gene>
<evidence type="ECO:0000313" key="2">
    <source>
        <dbReference type="Proteomes" id="UP001652625"/>
    </source>
</evidence>
<dbReference type="PANTHER" id="PTHR31912">
    <property type="entry name" value="IP13529P"/>
    <property type="match status" value="1"/>
</dbReference>
<accession>A0ABM4C969</accession>
<dbReference type="Gene3D" id="3.30.160.60">
    <property type="entry name" value="Classic Zinc Finger"/>
    <property type="match status" value="1"/>
</dbReference>
<dbReference type="GeneID" id="136082690"/>
<dbReference type="InterPro" id="IPR013087">
    <property type="entry name" value="Znf_C2H2_type"/>
</dbReference>
<proteinExistence type="predicted"/>
<evidence type="ECO:0000259" key="1">
    <source>
        <dbReference type="PROSITE" id="PS00028"/>
    </source>
</evidence>
<name>A0ABM4C969_HYDVU</name>
<reference evidence="3" key="1">
    <citation type="submission" date="2025-08" db="UniProtKB">
        <authorList>
            <consortium name="RefSeq"/>
        </authorList>
    </citation>
    <scope>IDENTIFICATION</scope>
</reference>
<dbReference type="SMART" id="SM00355">
    <property type="entry name" value="ZnF_C2H2"/>
    <property type="match status" value="2"/>
</dbReference>
<dbReference type="PROSITE" id="PS00028">
    <property type="entry name" value="ZINC_FINGER_C2H2_1"/>
    <property type="match status" value="1"/>
</dbReference>
<feature type="domain" description="C2H2-type" evidence="1">
    <location>
        <begin position="36"/>
        <end position="59"/>
    </location>
</feature>
<dbReference type="PANTHER" id="PTHR31912:SF34">
    <property type="entry name" value="NOTOCHORD-RELATED PROTEIN"/>
    <property type="match status" value="1"/>
</dbReference>
<organism evidence="2 3">
    <name type="scientific">Hydra vulgaris</name>
    <name type="common">Hydra</name>
    <name type="synonym">Hydra attenuata</name>
    <dbReference type="NCBI Taxonomy" id="6087"/>
    <lineage>
        <taxon>Eukaryota</taxon>
        <taxon>Metazoa</taxon>
        <taxon>Cnidaria</taxon>
        <taxon>Hydrozoa</taxon>
        <taxon>Hydroidolina</taxon>
        <taxon>Anthoathecata</taxon>
        <taxon>Aplanulata</taxon>
        <taxon>Hydridae</taxon>
        <taxon>Hydra</taxon>
    </lineage>
</organism>
<evidence type="ECO:0000313" key="3">
    <source>
        <dbReference type="RefSeq" id="XP_065658180.1"/>
    </source>
</evidence>
<sequence>MINCAYCEYTASTANSYKCHLKVFHNKHSYGERLVCRQDGCPMEYNSFQSLTKHIEKSHQEVFQTPNLEEVDITQRCLYSNNLSLAVHDNEPVCTDNMSKFFIKFDEIDGTFEDSAYFISKLRSYSNLPLTTILKIVDACSDFVSLIVTGISNETQVIFDKHRLQNEEHNNFFENISRLKKSFQGLESLHKQTNYFEKKGYYIKPKSYPIGHFISTQRTSKGIVCSTCVATGQYVSLKQCLEVFLCLPGVLDEIRSNLKPSTNGLVSDFKDGELWKNHQLRLQHVHSQNTFIIPVFCFFDDLETANPLGSHSTVHKIGALCTILKCLKPLHNSKLENILLSAIIYSSDRIKYSNKDAFSIYIKEMTELETKGFTIKIDGNEFKIYVVLAQIIGDNLGLNGVLGYVESFTATYPCRICKMKRKDFDSIFVESESLLRTKECYNYDVSLHNCSLNGIKEKCCFNKIPSFHVNDNIYCDIMHDLLEGICKYVFQKMLNYLVFQKKFFSLGDINSRMKKFSYDHSSIPSCPTDNQIKNGSINIGAIEMLNLVLSFPLLVGDLVPFDDNVWVVFLLLRQIVLYSFGLHFSKPDLLYFGLYTVNFKVKPHLNTKQEYCFVFKCGLTLKFHNLIHYPRIIKMLGPLSHMWVMRCEGKLRGFKRTASSVGNFKNVCKTVAIRHQMDQSTRFMAKHGLKNNEFCVAKTVPILLCHVIDGQTISELIGSYGLYREIFQTKSVSVNFVNFKIGDVVIYAVEELYPAFCVIKQIFVSDTNLFYFICQKLFIITECYHLQAFEVDIETELIVLNCSHFDNIISLWPLKLQNLNKNKYVSLMHKI</sequence>